<evidence type="ECO:0000313" key="2">
    <source>
        <dbReference type="Proteomes" id="UP000007587"/>
    </source>
</evidence>
<sequence>MTAGRYKAAMAQDDSAVVKRLQQEDSFERETFEGLDLQNVDLGDKEFYRCTFVNCELQESRWKEALLEVCVFQGCNLTRANFNAIRLRDVRFEGSKLMGIDWTGVAANPEVNFEECSMPYSSFVGLGLRQASFVRCVAREANFFDMDLTDADFTGADLTGSNFRGCTLTRTDFSGATGLVLDPARNKLKETRIPQDTAMSVVHELGMRVEGYHAKSGGRGGAKKTGAKR</sequence>
<dbReference type="EMBL" id="CP003389">
    <property type="protein sequence ID" value="AFE09361.1"/>
    <property type="molecule type" value="Genomic_DNA"/>
</dbReference>
<dbReference type="PANTHER" id="PTHR14136">
    <property type="entry name" value="BTB_POZ DOMAIN-CONTAINING PROTEIN KCTD9"/>
    <property type="match status" value="1"/>
</dbReference>
<dbReference type="eggNOG" id="COG1357">
    <property type="taxonomic scope" value="Bacteria"/>
</dbReference>
<dbReference type="InterPro" id="IPR001646">
    <property type="entry name" value="5peptide_repeat"/>
</dbReference>
<proteinExistence type="predicted"/>
<dbReference type="InParanoid" id="H8MJV0"/>
<dbReference type="PANTHER" id="PTHR14136:SF17">
    <property type="entry name" value="BTB_POZ DOMAIN-CONTAINING PROTEIN KCTD9"/>
    <property type="match status" value="1"/>
</dbReference>
<dbReference type="AlphaFoldDB" id="H8MJV0"/>
<reference evidence="2" key="2">
    <citation type="submission" date="2012-03" db="EMBL/GenBank/DDBJ databases">
        <title>Genome sequence of the fruiting myxobacterium Corallococcus coralloides DSM 2259.</title>
        <authorList>
            <person name="Huntley S."/>
            <person name="Zhang Y."/>
            <person name="Treuner-Lange A."/>
            <person name="Sensen C.W."/>
            <person name="Sogaard-Andersen L."/>
        </authorList>
    </citation>
    <scope>NUCLEOTIDE SEQUENCE [LARGE SCALE GENOMIC DNA]</scope>
    <source>
        <strain evidence="2">ATCC 25202 / DSM 2259 / NBRC 100086 / M2</strain>
    </source>
</reference>
<dbReference type="HOGENOM" id="CLU_033401_5_3_7"/>
<accession>H8MJV0</accession>
<organism evidence="1 2">
    <name type="scientific">Corallococcus coralloides (strain ATCC 25202 / DSM 2259 / NBRC 100086 / M2)</name>
    <name type="common">Myxococcus coralloides</name>
    <dbReference type="NCBI Taxonomy" id="1144275"/>
    <lineage>
        <taxon>Bacteria</taxon>
        <taxon>Pseudomonadati</taxon>
        <taxon>Myxococcota</taxon>
        <taxon>Myxococcia</taxon>
        <taxon>Myxococcales</taxon>
        <taxon>Cystobacterineae</taxon>
        <taxon>Myxococcaceae</taxon>
        <taxon>Corallococcus</taxon>
    </lineage>
</organism>
<protein>
    <submittedName>
        <fullName evidence="1">Pentapeptide repeat-containing protein</fullName>
    </submittedName>
</protein>
<dbReference type="Gene3D" id="2.160.20.80">
    <property type="entry name" value="E3 ubiquitin-protein ligase SopA"/>
    <property type="match status" value="1"/>
</dbReference>
<reference evidence="1 2" key="1">
    <citation type="journal article" date="2012" name="J. Bacteriol.">
        <title>Complete Genome Sequence of the Fruiting Myxobacterium Corallococcus coralloides DSM 2259.</title>
        <authorList>
            <person name="Huntley S."/>
            <person name="Zhang Y."/>
            <person name="Treuner-Lange A."/>
            <person name="Kneip S."/>
            <person name="Sensen C.W."/>
            <person name="Sogaard-Andersen L."/>
        </authorList>
    </citation>
    <scope>NUCLEOTIDE SEQUENCE [LARGE SCALE GENOMIC DNA]</scope>
    <source>
        <strain evidence="2">ATCC 25202 / DSM 2259 / NBRC 100086 / M2</strain>
    </source>
</reference>
<name>H8MJV0_CORCM</name>
<dbReference type="Proteomes" id="UP000007587">
    <property type="component" value="Chromosome"/>
</dbReference>
<dbReference type="Pfam" id="PF13599">
    <property type="entry name" value="Pentapeptide_4"/>
    <property type="match status" value="2"/>
</dbReference>
<dbReference type="STRING" id="1144275.COCOR_07234"/>
<gene>
    <name evidence="1" type="primary">mcbG</name>
    <name evidence="1" type="ordered locus">COCOR_07234</name>
</gene>
<keyword evidence="2" id="KW-1185">Reference proteome</keyword>
<dbReference type="InterPro" id="IPR051082">
    <property type="entry name" value="Pentapeptide-BTB/POZ_domain"/>
</dbReference>
<dbReference type="SUPFAM" id="SSF141571">
    <property type="entry name" value="Pentapeptide repeat-like"/>
    <property type="match status" value="1"/>
</dbReference>
<dbReference type="KEGG" id="ccx:COCOR_07234"/>
<evidence type="ECO:0000313" key="1">
    <source>
        <dbReference type="EMBL" id="AFE09361.1"/>
    </source>
</evidence>